<dbReference type="AlphaFoldDB" id="A0A9X8ZYU7"/>
<protein>
    <submittedName>
        <fullName evidence="1">DUF523 domain-containing protein</fullName>
    </submittedName>
</protein>
<proteinExistence type="predicted"/>
<evidence type="ECO:0000313" key="1">
    <source>
        <dbReference type="EMBL" id="TKI79243.1"/>
    </source>
</evidence>
<gene>
    <name evidence="1" type="ORF">FC695_44890</name>
</gene>
<sequence>MRQFAKPTIVVSKCLEFDACRYNGEMIPDVTIRNLQPFVTFIPVCP</sequence>
<organism evidence="1 2">
    <name type="scientific">Bacillus cereus</name>
    <dbReference type="NCBI Taxonomy" id="1396"/>
    <lineage>
        <taxon>Bacteria</taxon>
        <taxon>Bacillati</taxon>
        <taxon>Bacillota</taxon>
        <taxon>Bacilli</taxon>
        <taxon>Bacillales</taxon>
        <taxon>Bacillaceae</taxon>
        <taxon>Bacillus</taxon>
        <taxon>Bacillus cereus group</taxon>
    </lineage>
</organism>
<dbReference type="EMBL" id="SZOH01005481">
    <property type="protein sequence ID" value="TKI79243.1"/>
    <property type="molecule type" value="Genomic_DNA"/>
</dbReference>
<name>A0A9X8ZYU7_BACCE</name>
<reference evidence="1 2" key="1">
    <citation type="journal article" date="2019" name="Environ. Microbiol.">
        <title>An active ?-lactamase is a part of an orchestrated cell wall stress resistance network of Bacillus subtilis and related rhizosphere species.</title>
        <authorList>
            <person name="Bucher T."/>
            <person name="Keren-Paz A."/>
            <person name="Hausser J."/>
            <person name="Olender T."/>
            <person name="Cytryn E."/>
            <person name="Kolodkin-Gal I."/>
        </authorList>
    </citation>
    <scope>NUCLEOTIDE SEQUENCE [LARGE SCALE GENOMIC DNA]</scope>
    <source>
        <strain evidence="1 2">I32</strain>
    </source>
</reference>
<feature type="non-terminal residue" evidence="1">
    <location>
        <position position="46"/>
    </location>
</feature>
<evidence type="ECO:0000313" key="2">
    <source>
        <dbReference type="Proteomes" id="UP000308444"/>
    </source>
</evidence>
<dbReference type="InterPro" id="IPR007553">
    <property type="entry name" value="2-thiour_desulf"/>
</dbReference>
<dbReference type="PANTHER" id="PTHR30087:SF0">
    <property type="entry name" value="INNER MEMBRANE PROTEIN"/>
    <property type="match status" value="1"/>
</dbReference>
<dbReference type="Pfam" id="PF04463">
    <property type="entry name" value="2-thiour_desulf"/>
    <property type="match status" value="1"/>
</dbReference>
<accession>A0A9X8ZYU7</accession>
<comment type="caution">
    <text evidence="1">The sequence shown here is derived from an EMBL/GenBank/DDBJ whole genome shotgun (WGS) entry which is preliminary data.</text>
</comment>
<dbReference type="PANTHER" id="PTHR30087">
    <property type="entry name" value="INNER MEMBRANE PROTEIN"/>
    <property type="match status" value="1"/>
</dbReference>
<dbReference type="Proteomes" id="UP000308444">
    <property type="component" value="Unassembled WGS sequence"/>
</dbReference>